<evidence type="ECO:0000256" key="4">
    <source>
        <dbReference type="ARBA" id="ARBA00022490"/>
    </source>
</evidence>
<comment type="subcellular location">
    <subcellularLocation>
        <location evidence="1">Cell membrane</location>
    </subcellularLocation>
    <subcellularLocation>
        <location evidence="2">Cytoplasm</location>
        <location evidence="2">Cytosol</location>
    </subcellularLocation>
</comment>
<keyword evidence="5" id="KW-0472">Membrane</keyword>
<keyword evidence="3" id="KW-1003">Cell membrane</keyword>
<evidence type="ECO:0008006" key="10">
    <source>
        <dbReference type="Google" id="ProtNLM"/>
    </source>
</evidence>
<accession>A0A7R8YLQ9</accession>
<dbReference type="GO" id="GO:0072659">
    <property type="term" value="P:protein localization to plasma membrane"/>
    <property type="evidence" value="ECO:0007669"/>
    <property type="project" value="TreeGrafter"/>
</dbReference>
<evidence type="ECO:0000313" key="9">
    <source>
        <dbReference type="Proteomes" id="UP000594454"/>
    </source>
</evidence>
<dbReference type="Pfam" id="PF09790">
    <property type="entry name" value="Hyccin"/>
    <property type="match status" value="1"/>
</dbReference>
<evidence type="ECO:0000256" key="6">
    <source>
        <dbReference type="ARBA" id="ARBA00034482"/>
    </source>
</evidence>
<evidence type="ECO:0000256" key="3">
    <source>
        <dbReference type="ARBA" id="ARBA00022475"/>
    </source>
</evidence>
<dbReference type="PANTHER" id="PTHR31220:SF1">
    <property type="entry name" value="GH21176P"/>
    <property type="match status" value="1"/>
</dbReference>
<evidence type="ECO:0000256" key="5">
    <source>
        <dbReference type="ARBA" id="ARBA00023136"/>
    </source>
</evidence>
<feature type="compositionally biased region" description="Polar residues" evidence="7">
    <location>
        <begin position="221"/>
        <end position="230"/>
    </location>
</feature>
<evidence type="ECO:0000313" key="8">
    <source>
        <dbReference type="EMBL" id="CAD7077793.1"/>
    </source>
</evidence>
<proteinExistence type="inferred from homology"/>
<comment type="similarity">
    <text evidence="6">Belongs to the Hyccin family.</text>
</comment>
<keyword evidence="9" id="KW-1185">Reference proteome</keyword>
<dbReference type="OrthoDB" id="18937at2759"/>
<dbReference type="GO" id="GO:0005886">
    <property type="term" value="C:plasma membrane"/>
    <property type="evidence" value="ECO:0007669"/>
    <property type="project" value="UniProtKB-SubCell"/>
</dbReference>
<reference evidence="8 9" key="1">
    <citation type="submission" date="2020-11" db="EMBL/GenBank/DDBJ databases">
        <authorList>
            <person name="Wallbank WR R."/>
            <person name="Pardo Diaz C."/>
            <person name="Kozak K."/>
            <person name="Martin S."/>
            <person name="Jiggins C."/>
            <person name="Moest M."/>
            <person name="Warren A I."/>
            <person name="Generalovic N T."/>
            <person name="Byers J.R.P. K."/>
            <person name="Montejo-Kovacevich G."/>
            <person name="Yen C E."/>
        </authorList>
    </citation>
    <scope>NUCLEOTIDE SEQUENCE [LARGE SCALE GENOMIC DNA]</scope>
</reference>
<dbReference type="Proteomes" id="UP000594454">
    <property type="component" value="Chromosome 1"/>
</dbReference>
<dbReference type="AlphaFoldDB" id="A0A7R8YLQ9"/>
<dbReference type="InterPro" id="IPR018619">
    <property type="entry name" value="Hyccin"/>
</dbReference>
<name>A0A7R8YLQ9_HERIL</name>
<dbReference type="InParanoid" id="A0A7R8YLQ9"/>
<evidence type="ECO:0000256" key="7">
    <source>
        <dbReference type="SAM" id="MobiDB-lite"/>
    </source>
</evidence>
<feature type="region of interest" description="Disordered" evidence="7">
    <location>
        <begin position="398"/>
        <end position="488"/>
    </location>
</feature>
<organism evidence="8 9">
    <name type="scientific">Hermetia illucens</name>
    <name type="common">Black soldier fly</name>
    <dbReference type="NCBI Taxonomy" id="343691"/>
    <lineage>
        <taxon>Eukaryota</taxon>
        <taxon>Metazoa</taxon>
        <taxon>Ecdysozoa</taxon>
        <taxon>Arthropoda</taxon>
        <taxon>Hexapoda</taxon>
        <taxon>Insecta</taxon>
        <taxon>Pterygota</taxon>
        <taxon>Neoptera</taxon>
        <taxon>Endopterygota</taxon>
        <taxon>Diptera</taxon>
        <taxon>Brachycera</taxon>
        <taxon>Stratiomyomorpha</taxon>
        <taxon>Stratiomyidae</taxon>
        <taxon>Hermetiinae</taxon>
        <taxon>Hermetia</taxon>
    </lineage>
</organism>
<dbReference type="GO" id="GO:0046854">
    <property type="term" value="P:phosphatidylinositol phosphate biosynthetic process"/>
    <property type="evidence" value="ECO:0007669"/>
    <property type="project" value="TreeGrafter"/>
</dbReference>
<sequence length="514" mass="57589">MAEAIVTDWLADYSALEPSELHTFAAMHENNQEIADALYTILNERLKYPDLIHSICHQFYSFYRSDEEFLKRFTLQFIPVLIYIYLSSVAMGDKKSCRSVETLLISVYNVEVSTEDGGQKIVSFRMPVLAQASIYHEEKSLHTTDLRRWEENSNRDVKWGPLPQVESINAQNRMKIMTALLFAYNQQLCLMQKCTLLHLCKIASQLVNQGFSKPGHAHRSSYGTDPNSTIMPKPTPRIPVSSQFLLELVHAIYFAMFNEFGSIAIQTLDDIHNRGCYEMFSDLIIVTNAIRNSLHANPSGQPSDGPMGLSVALTPATNTVTVSKSMITNASFRTKKLPDDLDMEFLASLPNQHQIVDRIEAGEMGFTSGDENPTHKDLSKKVDMINFRRWKNWGFKYSPGSKTSSIEEEPESPKKSLSSSKNSSPNASPKHKKLPLKDEVLMSLATTVRRKKGPNASNSKQSKDNRSSAGARLCQTLSDSNEESEDEMHALLGNGRPASIHVVQTAGGYTILNK</sequence>
<dbReference type="PANTHER" id="PTHR31220">
    <property type="entry name" value="HYCCIN RELATED"/>
    <property type="match status" value="1"/>
</dbReference>
<evidence type="ECO:0000256" key="2">
    <source>
        <dbReference type="ARBA" id="ARBA00004514"/>
    </source>
</evidence>
<dbReference type="EMBL" id="LR899009">
    <property type="protein sequence ID" value="CAD7077793.1"/>
    <property type="molecule type" value="Genomic_DNA"/>
</dbReference>
<dbReference type="GO" id="GO:0005829">
    <property type="term" value="C:cytosol"/>
    <property type="evidence" value="ECO:0007669"/>
    <property type="project" value="UniProtKB-SubCell"/>
</dbReference>
<gene>
    <name evidence="8" type="ORF">HERILL_LOCUS1106</name>
</gene>
<evidence type="ECO:0000256" key="1">
    <source>
        <dbReference type="ARBA" id="ARBA00004236"/>
    </source>
</evidence>
<keyword evidence="4" id="KW-0963">Cytoplasm</keyword>
<dbReference type="FunCoup" id="A0A7R8YLQ9">
    <property type="interactions" value="898"/>
</dbReference>
<feature type="region of interest" description="Disordered" evidence="7">
    <location>
        <begin position="213"/>
        <end position="234"/>
    </location>
</feature>
<feature type="compositionally biased region" description="Low complexity" evidence="7">
    <location>
        <begin position="415"/>
        <end position="428"/>
    </location>
</feature>
<protein>
    <recommendedName>
        <fullName evidence="10">Hyccin</fullName>
    </recommendedName>
</protein>